<dbReference type="Proteomes" id="UP000031967">
    <property type="component" value="Unassembled WGS sequence"/>
</dbReference>
<gene>
    <name evidence="1" type="ORF">SD70_30335</name>
</gene>
<evidence type="ECO:0000313" key="1">
    <source>
        <dbReference type="EMBL" id="KIL37835.1"/>
    </source>
</evidence>
<name>A0ABR5AA39_9BACL</name>
<reference evidence="1 2" key="1">
    <citation type="submission" date="2014-12" db="EMBL/GenBank/DDBJ databases">
        <title>Draft genome sequence of Paenibacillus kamchatkensis strain B-2647.</title>
        <authorList>
            <person name="Karlyshev A.V."/>
            <person name="Kudryashova E.B."/>
        </authorList>
    </citation>
    <scope>NUCLEOTIDE SEQUENCE [LARGE SCALE GENOMIC DNA]</scope>
    <source>
        <strain evidence="1 2">VKM B-2647</strain>
    </source>
</reference>
<comment type="caution">
    <text evidence="1">The sequence shown here is derived from an EMBL/GenBank/DDBJ whole genome shotgun (WGS) entry which is preliminary data.</text>
</comment>
<evidence type="ECO:0008006" key="3">
    <source>
        <dbReference type="Google" id="ProtNLM"/>
    </source>
</evidence>
<dbReference type="EMBL" id="JXAK01000092">
    <property type="protein sequence ID" value="KIL37835.1"/>
    <property type="molecule type" value="Genomic_DNA"/>
</dbReference>
<organism evidence="1 2">
    <name type="scientific">Gordoniibacillus kamchatkensis</name>
    <dbReference type="NCBI Taxonomy" id="1590651"/>
    <lineage>
        <taxon>Bacteria</taxon>
        <taxon>Bacillati</taxon>
        <taxon>Bacillota</taxon>
        <taxon>Bacilli</taxon>
        <taxon>Bacillales</taxon>
        <taxon>Paenibacillaceae</taxon>
        <taxon>Gordoniibacillus</taxon>
    </lineage>
</organism>
<protein>
    <recommendedName>
        <fullName evidence="3">Spore coat protein</fullName>
    </recommendedName>
</protein>
<proteinExistence type="predicted"/>
<keyword evidence="2" id="KW-1185">Reference proteome</keyword>
<sequence>MHTTTNQSGLTAKELEYLSDSMKNEELLTKLCIQGAGEVQDAQLRQTLTQMAQERLQVFGHLLNTLQQQTTLTH</sequence>
<evidence type="ECO:0000313" key="2">
    <source>
        <dbReference type="Proteomes" id="UP000031967"/>
    </source>
</evidence>
<accession>A0ABR5AA39</accession>
<dbReference type="RefSeq" id="WP_041052313.1">
    <property type="nucleotide sequence ID" value="NZ_JXAK01000092.1"/>
</dbReference>